<evidence type="ECO:0000313" key="11">
    <source>
        <dbReference type="EnsemblPlants" id="Solyc02g067650.2.1"/>
    </source>
</evidence>
<dbReference type="InterPro" id="IPR000743">
    <property type="entry name" value="Glyco_hydro_28"/>
</dbReference>
<reference evidence="11" key="1">
    <citation type="journal article" date="2012" name="Nature">
        <title>The tomato genome sequence provides insights into fleshy fruit evolution.</title>
        <authorList>
            <consortium name="Tomato Genome Consortium"/>
        </authorList>
    </citation>
    <scope>NUCLEOTIDE SEQUENCE [LARGE SCALE GENOMIC DNA]</scope>
    <source>
        <strain evidence="11">cv. Heinz 1706</strain>
    </source>
</reference>
<evidence type="ECO:0000256" key="9">
    <source>
        <dbReference type="RuleBase" id="RU361169"/>
    </source>
</evidence>
<evidence type="ECO:0000256" key="3">
    <source>
        <dbReference type="ARBA" id="ARBA00022512"/>
    </source>
</evidence>
<dbReference type="PANTHER" id="PTHR31375">
    <property type="match status" value="1"/>
</dbReference>
<dbReference type="SUPFAM" id="SSF51126">
    <property type="entry name" value="Pectin lyase-like"/>
    <property type="match status" value="3"/>
</dbReference>
<dbReference type="SMART" id="SM00710">
    <property type="entry name" value="PbH1"/>
    <property type="match status" value="21"/>
</dbReference>
<protein>
    <recommendedName>
        <fullName evidence="13">Polygalacturonase</fullName>
    </recommendedName>
</protein>
<evidence type="ECO:0000256" key="10">
    <source>
        <dbReference type="SAM" id="SignalP"/>
    </source>
</evidence>
<keyword evidence="10" id="KW-0732">Signal</keyword>
<dbReference type="PROSITE" id="PS00502">
    <property type="entry name" value="POLYGALACTURONASE"/>
    <property type="match status" value="3"/>
</dbReference>
<dbReference type="Gene3D" id="2.160.20.10">
    <property type="entry name" value="Single-stranded right-handed beta-helix, Pectin lyase-like"/>
    <property type="match status" value="3"/>
</dbReference>
<accession>A0A3Q7F0E4</accession>
<comment type="similarity">
    <text evidence="2 9">Belongs to the glycosyl hydrolase 28 family.</text>
</comment>
<comment type="subcellular location">
    <subcellularLocation>
        <location evidence="1">Secreted</location>
        <location evidence="1">Cell wall</location>
    </subcellularLocation>
</comment>
<dbReference type="EnsemblPlants" id="Solyc02g067650.2.1">
    <property type="protein sequence ID" value="Solyc02g067650.2.1"/>
    <property type="gene ID" value="Solyc02g067650.2"/>
</dbReference>
<sequence length="1126" mass="120329">MSPFAIFFLLLINSSLAANTNIYNVQNYGAKSDGKTDSSKAFLNAWAAACASNKPSTINVPIGKYLIHNANFNGQTCKSKAITMHIDGTLLAPSDYNVIGNEENWIKFEKVNGLSIYGGTFDGQAAALWACKNSNNKNCPDGTTALTFYNSNNIIMSGVKVQNSQKFQILVDGCHNVKLQGVKVSAPGNSPNTDGIHVKSSSGVSIMKSQIGTGDDCISIGPGTSNLWIEGIACGPGHGISIGSLGWKQQELGVQNVTVKTVTFSGTTNGVRVKTWARPSNGFVRNVLFQHIVMVNVKNPIIIDQNYCPNHQSCPHKGSGIKISDVTYQDIHGTSATEVAVKLDCSKSNPCSGITLEDVNLSYQNQQTEASCVNARGRVSGLQKPTNCLLKTNTNIYDVQNYGAKSDGKTDSSKAFLNAWAAACASNTPSTINVPAGKYLIHNANFNGQTCKSKAITMHIDGTLLAPSDYNVIGNEENWIKFEKVNALSIYSGTFDGQGASLWACKNPNNKNCPDGTTALTFYNSNNIIMSGVTVQNSQKFQILVDGCRNVKLQGVKVSAPGNSPNTDGIHVKLSSGVSIINSHIGTGDDCISIGPGTSNLWIEGIACGPGHGISIGSLGWKQQELGVQNVTVKTVTFSGTTNGVRVKTWARPSNGFVRNILFQHIVMVNVKNPIIIDQNYCPNHESCPHQGSGIKISDITYQDIHGTSATKIAVKLDCSKTNPCSGITLEGVNLSYQNQQTEASCVNARGRVSANTNIYNVQNYGAKSDGETDSSEAFLSAWSAVCASTSSSTIYVPRGNYLIRNAYFNGKRCQSNAITIRIDGTLLAPSDYNAIGNEENWIKFEKVNGVSIYGGTFDGQGASLWACKNSDYDDCPDGTTALNFYKSNNIIMSGVTVQNSQKFQISIDGCRNVKLQGLKVSAPGDSPNTDGIHVKLSSGISIMKSQIGTGDDCISIGPGNSNLWIEGIACGPGHGISIGSLGWKKQESGVQNVTIKTVTFSGTTNGVRVKTWARPSNGFVRNVLFQHIVMVNVKNPIIIDQNYCPNHQSCPHKGSGVKISDVTYQDIHGTSATKVAVKIDCSKRNPCSGITLEDLNLSYNDHPTKASCINVSGRVSGLQKPDNCL</sequence>
<evidence type="ECO:0000313" key="12">
    <source>
        <dbReference type="Proteomes" id="UP000004994"/>
    </source>
</evidence>
<keyword evidence="12" id="KW-1185">Reference proteome</keyword>
<keyword evidence="5 9" id="KW-0378">Hydrolase</keyword>
<evidence type="ECO:0000256" key="1">
    <source>
        <dbReference type="ARBA" id="ARBA00004191"/>
    </source>
</evidence>
<dbReference type="Proteomes" id="UP000004994">
    <property type="component" value="Chromosome 2"/>
</dbReference>
<keyword evidence="6 9" id="KW-0326">Glycosidase</keyword>
<evidence type="ECO:0000256" key="4">
    <source>
        <dbReference type="ARBA" id="ARBA00022525"/>
    </source>
</evidence>
<evidence type="ECO:0000256" key="7">
    <source>
        <dbReference type="ARBA" id="ARBA00023316"/>
    </source>
</evidence>
<dbReference type="PaxDb" id="4081-Solyc02g067630.2.1"/>
<feature type="chain" id="PRO_5018694002" description="Polygalacturonase" evidence="10">
    <location>
        <begin position="18"/>
        <end position="1126"/>
    </location>
</feature>
<evidence type="ECO:0000256" key="6">
    <source>
        <dbReference type="ARBA" id="ARBA00023295"/>
    </source>
</evidence>
<dbReference type="STRING" id="4081.A0A3Q7F0E4"/>
<feature type="active site" evidence="8">
    <location>
        <position position="975"/>
    </location>
</feature>
<feature type="signal peptide" evidence="10">
    <location>
        <begin position="1"/>
        <end position="17"/>
    </location>
</feature>
<name>A0A3Q7F0E4_SOLLC</name>
<evidence type="ECO:0000256" key="5">
    <source>
        <dbReference type="ARBA" id="ARBA00022801"/>
    </source>
</evidence>
<feature type="active site" evidence="8">
    <location>
        <position position="238"/>
    </location>
</feature>
<feature type="active site" evidence="8">
    <location>
        <position position="612"/>
    </location>
</feature>
<dbReference type="GO" id="GO:0004650">
    <property type="term" value="F:polygalacturonase activity"/>
    <property type="evidence" value="ECO:0007669"/>
    <property type="project" value="InterPro"/>
</dbReference>
<reference evidence="11" key="2">
    <citation type="submission" date="2019-01" db="UniProtKB">
        <authorList>
            <consortium name="EnsemblPlants"/>
        </authorList>
    </citation>
    <scope>IDENTIFICATION</scope>
    <source>
        <strain evidence="11">cv. Heinz 1706</strain>
    </source>
</reference>
<dbReference type="InterPro" id="IPR012334">
    <property type="entry name" value="Pectin_lyas_fold"/>
</dbReference>
<dbReference type="InParanoid" id="A0A3Q7F0E4"/>
<dbReference type="Gramene" id="Solyc02g067650.2.1">
    <property type="protein sequence ID" value="Solyc02g067650.2.1"/>
    <property type="gene ID" value="Solyc02g067650.2"/>
</dbReference>
<proteinExistence type="inferred from homology"/>
<keyword evidence="3" id="KW-0134">Cell wall</keyword>
<dbReference type="FunFam" id="2.160.20.10:FF:000016">
    <property type="entry name" value="Polygalacturonase 7"/>
    <property type="match status" value="3"/>
</dbReference>
<evidence type="ECO:0008006" key="13">
    <source>
        <dbReference type="Google" id="ProtNLM"/>
    </source>
</evidence>
<dbReference type="Pfam" id="PF00295">
    <property type="entry name" value="Glyco_hydro_28"/>
    <property type="match status" value="3"/>
</dbReference>
<dbReference type="InterPro" id="IPR006626">
    <property type="entry name" value="PbH1"/>
</dbReference>
<keyword evidence="7" id="KW-0961">Cell wall biogenesis/degradation</keyword>
<dbReference type="AlphaFoldDB" id="A0A3Q7F0E4"/>
<evidence type="ECO:0000256" key="8">
    <source>
        <dbReference type="PROSITE-ProRule" id="PRU10052"/>
    </source>
</evidence>
<dbReference type="InterPro" id="IPR011050">
    <property type="entry name" value="Pectin_lyase_fold/virulence"/>
</dbReference>
<dbReference type="OMA" id="GNEENWI"/>
<keyword evidence="4" id="KW-0964">Secreted</keyword>
<organism evidence="11">
    <name type="scientific">Solanum lycopersicum</name>
    <name type="common">Tomato</name>
    <name type="synonym">Lycopersicon esculentum</name>
    <dbReference type="NCBI Taxonomy" id="4081"/>
    <lineage>
        <taxon>Eukaryota</taxon>
        <taxon>Viridiplantae</taxon>
        <taxon>Streptophyta</taxon>
        <taxon>Embryophyta</taxon>
        <taxon>Tracheophyta</taxon>
        <taxon>Spermatophyta</taxon>
        <taxon>Magnoliopsida</taxon>
        <taxon>eudicotyledons</taxon>
        <taxon>Gunneridae</taxon>
        <taxon>Pentapetalae</taxon>
        <taxon>asterids</taxon>
        <taxon>lamiids</taxon>
        <taxon>Solanales</taxon>
        <taxon>Solanaceae</taxon>
        <taxon>Solanoideae</taxon>
        <taxon>Solaneae</taxon>
        <taxon>Solanum</taxon>
        <taxon>Solanum subgen. Lycopersicon</taxon>
    </lineage>
</organism>
<dbReference type="GO" id="GO:0005975">
    <property type="term" value="P:carbohydrate metabolic process"/>
    <property type="evidence" value="ECO:0007669"/>
    <property type="project" value="InterPro"/>
</dbReference>
<dbReference type="GO" id="GO:0071555">
    <property type="term" value="P:cell wall organization"/>
    <property type="evidence" value="ECO:0007669"/>
    <property type="project" value="UniProtKB-KW"/>
</dbReference>
<evidence type="ECO:0000256" key="2">
    <source>
        <dbReference type="ARBA" id="ARBA00008834"/>
    </source>
</evidence>